<dbReference type="Proteomes" id="UP000284908">
    <property type="component" value="Unassembled WGS sequence"/>
</dbReference>
<keyword evidence="3" id="KW-1185">Reference proteome</keyword>
<dbReference type="Pfam" id="PF16931">
    <property type="entry name" value="Phage_holin_8"/>
    <property type="match status" value="1"/>
</dbReference>
<keyword evidence="1" id="KW-0812">Transmembrane</keyword>
<accession>A0A419NC58</accession>
<evidence type="ECO:0000313" key="2">
    <source>
        <dbReference type="EMBL" id="RJT45680.1"/>
    </source>
</evidence>
<keyword evidence="1" id="KW-0472">Membrane</keyword>
<comment type="caution">
    <text evidence="2">The sequence shown here is derived from an EMBL/GenBank/DDBJ whole genome shotgun (WGS) entry which is preliminary data.</text>
</comment>
<evidence type="ECO:0000256" key="1">
    <source>
        <dbReference type="SAM" id="Phobius"/>
    </source>
</evidence>
<dbReference type="OrthoDB" id="6506755at2"/>
<dbReference type="RefSeq" id="WP_120131921.1">
    <property type="nucleotide sequence ID" value="NZ_RAHH01000006.1"/>
</dbReference>
<keyword evidence="1" id="KW-1133">Transmembrane helix</keyword>
<feature type="transmembrane region" description="Helical" evidence="1">
    <location>
        <begin position="90"/>
        <end position="108"/>
    </location>
</feature>
<organism evidence="2 3">
    <name type="scientific">Rahnella woolbedingensis</name>
    <dbReference type="NCBI Taxonomy" id="1510574"/>
    <lineage>
        <taxon>Bacteria</taxon>
        <taxon>Pseudomonadati</taxon>
        <taxon>Pseudomonadota</taxon>
        <taxon>Gammaproteobacteria</taxon>
        <taxon>Enterobacterales</taxon>
        <taxon>Yersiniaceae</taxon>
        <taxon>Rahnella</taxon>
    </lineage>
</organism>
<dbReference type="AlphaFoldDB" id="A0A419NC58"/>
<proteinExistence type="predicted"/>
<sequence length="125" mass="12488">MAEPISGTTAATVAVTGVTLVGLLSGINAGEAIAASAGAVVFLISATDFPIWKRMLLFFVSIAVGYFASGFAAALLSTILPSSISVEKPIGALIASASAVRVLMLFAAKPAGQSSLLDRFLGGGK</sequence>
<protein>
    <recommendedName>
        <fullName evidence="4">Phage holin</fullName>
    </recommendedName>
</protein>
<feature type="transmembrane region" description="Helical" evidence="1">
    <location>
        <begin position="56"/>
        <end position="84"/>
    </location>
</feature>
<feature type="transmembrane region" description="Helical" evidence="1">
    <location>
        <begin position="20"/>
        <end position="44"/>
    </location>
</feature>
<dbReference type="EMBL" id="RAHH01000006">
    <property type="protein sequence ID" value="RJT45680.1"/>
    <property type="molecule type" value="Genomic_DNA"/>
</dbReference>
<evidence type="ECO:0008006" key="4">
    <source>
        <dbReference type="Google" id="ProtNLM"/>
    </source>
</evidence>
<reference evidence="2 3" key="1">
    <citation type="submission" date="2018-09" db="EMBL/GenBank/DDBJ databases">
        <authorList>
            <person name="Le Fleche-Mateos A."/>
        </authorList>
    </citation>
    <scope>NUCLEOTIDE SEQUENCE [LARGE SCALE GENOMIC DNA]</scope>
    <source>
        <strain evidence="2 3">DSM 27399</strain>
    </source>
</reference>
<evidence type="ECO:0000313" key="3">
    <source>
        <dbReference type="Proteomes" id="UP000284908"/>
    </source>
</evidence>
<gene>
    <name evidence="2" type="ORF">D6C13_06030</name>
</gene>
<dbReference type="InterPro" id="IPR032637">
    <property type="entry name" value="Phage_holin-like"/>
</dbReference>
<name>A0A419NC58_9GAMM</name>